<dbReference type="SUPFAM" id="SSF53756">
    <property type="entry name" value="UDP-Glycosyltransferase/glycogen phosphorylase"/>
    <property type="match status" value="1"/>
</dbReference>
<evidence type="ECO:0000313" key="2">
    <source>
        <dbReference type="EMBL" id="MBJ6802445.1"/>
    </source>
</evidence>
<protein>
    <submittedName>
        <fullName evidence="2">Glycosyltransferase family 4 protein</fullName>
    </submittedName>
</protein>
<organism evidence="2 3">
    <name type="scientific">Geomonas propionica</name>
    <dbReference type="NCBI Taxonomy" id="2798582"/>
    <lineage>
        <taxon>Bacteria</taxon>
        <taxon>Pseudomonadati</taxon>
        <taxon>Thermodesulfobacteriota</taxon>
        <taxon>Desulfuromonadia</taxon>
        <taxon>Geobacterales</taxon>
        <taxon>Geobacteraceae</taxon>
        <taxon>Geomonas</taxon>
    </lineage>
</organism>
<keyword evidence="3" id="KW-1185">Reference proteome</keyword>
<evidence type="ECO:0000313" key="3">
    <source>
        <dbReference type="Proteomes" id="UP000641025"/>
    </source>
</evidence>
<gene>
    <name evidence="2" type="ORF">JFN90_20140</name>
</gene>
<reference evidence="2 3" key="1">
    <citation type="submission" date="2020-12" db="EMBL/GenBank/DDBJ databases">
        <title>Geomonas sp. Red259, isolated from paddy soil.</title>
        <authorList>
            <person name="Xu Z."/>
            <person name="Zhang Z."/>
            <person name="Masuda Y."/>
            <person name="Itoh H."/>
            <person name="Senoo K."/>
        </authorList>
    </citation>
    <scope>NUCLEOTIDE SEQUENCE [LARGE SCALE GENOMIC DNA]</scope>
    <source>
        <strain evidence="2 3">Red259</strain>
    </source>
</reference>
<comment type="caution">
    <text evidence="2">The sequence shown here is derived from an EMBL/GenBank/DDBJ whole genome shotgun (WGS) entry which is preliminary data.</text>
</comment>
<evidence type="ECO:0000259" key="1">
    <source>
        <dbReference type="Pfam" id="PF13579"/>
    </source>
</evidence>
<proteinExistence type="predicted"/>
<dbReference type="EMBL" id="JAEMHK010000019">
    <property type="protein sequence ID" value="MBJ6802445.1"/>
    <property type="molecule type" value="Genomic_DNA"/>
</dbReference>
<sequence>MKIVFLAPFGIRPKGTVLARMVPIAAELQALGHEVVIVAPPYTNPEDSGRVEVVRGVRLVNVTLGPRHKVLAAPVLAWRMLRAALSEKPDLVHLFKPKGYGGLAAMLLVMLQRVGIRVPALFLDTDDWEGKGGMNDLHDYSGAEKRFYAFQEQWLTRQAAGVTVASRGLQHLVEGLGVAPSGMLYLPNCVAAPTPGDGGRVRAQHGIAADAPVVLLYTRFFEFCQEKLHYLFAQIHRQVPQVRFLVVGKGRRGEEELLQKVAADSGFAAALVVAGWVEPASIPDYLAAGDVAIYPFDDTLVNRTKCPAKLTEILLAGRAVVADRVGQLAEYIDDGRSGLLCDPDDWDQMAGRVAELLNSGQRQRQLGGAGMNYLLDNFNWKGAAVSLDQFYRQRLPLSAGSR</sequence>
<name>A0ABS0YY67_9BACT</name>
<dbReference type="Gene3D" id="3.40.50.2000">
    <property type="entry name" value="Glycogen Phosphorylase B"/>
    <property type="match status" value="2"/>
</dbReference>
<dbReference type="Proteomes" id="UP000641025">
    <property type="component" value="Unassembled WGS sequence"/>
</dbReference>
<dbReference type="InterPro" id="IPR028098">
    <property type="entry name" value="Glyco_trans_4-like_N"/>
</dbReference>
<dbReference type="PANTHER" id="PTHR12526:SF600">
    <property type="entry name" value="GLYCOSYL TRANSFERASE GROUP 1"/>
    <property type="match status" value="1"/>
</dbReference>
<dbReference type="RefSeq" id="WP_199396916.1">
    <property type="nucleotide sequence ID" value="NZ_JAEMHK010000019.1"/>
</dbReference>
<dbReference type="Pfam" id="PF13692">
    <property type="entry name" value="Glyco_trans_1_4"/>
    <property type="match status" value="1"/>
</dbReference>
<dbReference type="Pfam" id="PF13579">
    <property type="entry name" value="Glyco_trans_4_4"/>
    <property type="match status" value="1"/>
</dbReference>
<accession>A0ABS0YY67</accession>
<dbReference type="CDD" id="cd03794">
    <property type="entry name" value="GT4_WbuB-like"/>
    <property type="match status" value="1"/>
</dbReference>
<feature type="domain" description="Glycosyltransferase subfamily 4-like N-terminal" evidence="1">
    <location>
        <begin position="21"/>
        <end position="188"/>
    </location>
</feature>
<dbReference type="PANTHER" id="PTHR12526">
    <property type="entry name" value="GLYCOSYLTRANSFERASE"/>
    <property type="match status" value="1"/>
</dbReference>